<dbReference type="GO" id="GO:0000428">
    <property type="term" value="C:DNA-directed RNA polymerase complex"/>
    <property type="evidence" value="ECO:0007669"/>
    <property type="project" value="UniProtKB-KW"/>
</dbReference>
<keyword evidence="4" id="KW-0804">Transcription</keyword>
<gene>
    <name evidence="7" type="ORF">HNR02_004783</name>
</gene>
<evidence type="ECO:0000256" key="4">
    <source>
        <dbReference type="ARBA" id="ARBA00023163"/>
    </source>
</evidence>
<evidence type="ECO:0000256" key="3">
    <source>
        <dbReference type="ARBA" id="ARBA00023082"/>
    </source>
</evidence>
<dbReference type="InterPro" id="IPR013249">
    <property type="entry name" value="RNA_pol_sigma70_r4_t2"/>
</dbReference>
<dbReference type="InterPro" id="IPR013324">
    <property type="entry name" value="RNA_pol_sigma_r3/r4-like"/>
</dbReference>
<evidence type="ECO:0000256" key="5">
    <source>
        <dbReference type="SAM" id="MobiDB-lite"/>
    </source>
</evidence>
<dbReference type="GO" id="GO:0003677">
    <property type="term" value="F:DNA binding"/>
    <property type="evidence" value="ECO:0007669"/>
    <property type="project" value="InterPro"/>
</dbReference>
<proteinExistence type="inferred from homology"/>
<accession>A0A853B8X1</accession>
<reference evidence="7 8" key="1">
    <citation type="submission" date="2020-07" db="EMBL/GenBank/DDBJ databases">
        <title>Sequencing the genomes of 1000 actinobacteria strains.</title>
        <authorList>
            <person name="Klenk H.-P."/>
        </authorList>
    </citation>
    <scope>NUCLEOTIDE SEQUENCE [LARGE SCALE GENOMIC DNA]</scope>
    <source>
        <strain evidence="7 8">DSM 104006</strain>
    </source>
</reference>
<keyword evidence="2" id="KW-0805">Transcription regulation</keyword>
<evidence type="ECO:0000256" key="1">
    <source>
        <dbReference type="ARBA" id="ARBA00010641"/>
    </source>
</evidence>
<dbReference type="GO" id="GO:0016987">
    <property type="term" value="F:sigma factor activity"/>
    <property type="evidence" value="ECO:0007669"/>
    <property type="project" value="UniProtKB-KW"/>
</dbReference>
<comment type="caution">
    <text evidence="7">The sequence shown here is derived from an EMBL/GenBank/DDBJ whole genome shotgun (WGS) entry which is preliminary data.</text>
</comment>
<evidence type="ECO:0000313" key="7">
    <source>
        <dbReference type="EMBL" id="NYI91460.1"/>
    </source>
</evidence>
<name>A0A853B8X1_9PSEU</name>
<dbReference type="SUPFAM" id="SSF88659">
    <property type="entry name" value="Sigma3 and sigma4 domains of RNA polymerase sigma factors"/>
    <property type="match status" value="1"/>
</dbReference>
<dbReference type="EMBL" id="JACCFK010000001">
    <property type="protein sequence ID" value="NYI91460.1"/>
    <property type="molecule type" value="Genomic_DNA"/>
</dbReference>
<protein>
    <submittedName>
        <fullName evidence="7">DNA-directed RNA polymerase specialized sigma24 family protein</fullName>
    </submittedName>
</protein>
<dbReference type="Proteomes" id="UP000549616">
    <property type="component" value="Unassembled WGS sequence"/>
</dbReference>
<keyword evidence="8" id="KW-1185">Reference proteome</keyword>
<evidence type="ECO:0000256" key="2">
    <source>
        <dbReference type="ARBA" id="ARBA00023015"/>
    </source>
</evidence>
<dbReference type="Gene3D" id="1.10.10.10">
    <property type="entry name" value="Winged helix-like DNA-binding domain superfamily/Winged helix DNA-binding domain"/>
    <property type="match status" value="1"/>
</dbReference>
<feature type="region of interest" description="Disordered" evidence="5">
    <location>
        <begin position="85"/>
        <end position="107"/>
    </location>
</feature>
<feature type="domain" description="RNA polymerase sigma factor 70 region 4 type 2" evidence="6">
    <location>
        <begin position="43"/>
        <end position="76"/>
    </location>
</feature>
<dbReference type="AlphaFoldDB" id="A0A853B8X1"/>
<dbReference type="InterPro" id="IPR036388">
    <property type="entry name" value="WH-like_DNA-bd_sf"/>
</dbReference>
<dbReference type="GO" id="GO:0006352">
    <property type="term" value="P:DNA-templated transcription initiation"/>
    <property type="evidence" value="ECO:0007669"/>
    <property type="project" value="InterPro"/>
</dbReference>
<evidence type="ECO:0000259" key="6">
    <source>
        <dbReference type="Pfam" id="PF08281"/>
    </source>
</evidence>
<dbReference type="Pfam" id="PF08281">
    <property type="entry name" value="Sigma70_r4_2"/>
    <property type="match status" value="1"/>
</dbReference>
<keyword evidence="3" id="KW-0731">Sigma factor</keyword>
<sequence>MRNMVLAALRRGSRIADLDAHEVVDRAQQTTWSSPERHLEAVEALRAVRELPERYRDAVVLATEGYSVREIAQALRIFRNRGETTNVAGPLPVADPAGTDRGGEAPR</sequence>
<evidence type="ECO:0000313" key="8">
    <source>
        <dbReference type="Proteomes" id="UP000549616"/>
    </source>
</evidence>
<keyword evidence="7" id="KW-0240">DNA-directed RNA polymerase</keyword>
<organism evidence="7 8">
    <name type="scientific">Amycolatopsis endophytica</name>
    <dbReference type="NCBI Taxonomy" id="860233"/>
    <lineage>
        <taxon>Bacteria</taxon>
        <taxon>Bacillati</taxon>
        <taxon>Actinomycetota</taxon>
        <taxon>Actinomycetes</taxon>
        <taxon>Pseudonocardiales</taxon>
        <taxon>Pseudonocardiaceae</taxon>
        <taxon>Amycolatopsis</taxon>
    </lineage>
</organism>
<comment type="similarity">
    <text evidence="1">Belongs to the sigma-70 factor family. ECF subfamily.</text>
</comment>